<dbReference type="GO" id="GO:0043491">
    <property type="term" value="P:phosphatidylinositol 3-kinase/protein kinase B signal transduction"/>
    <property type="evidence" value="ECO:0007669"/>
    <property type="project" value="TreeGrafter"/>
</dbReference>
<evidence type="ECO:0000259" key="4">
    <source>
        <dbReference type="PROSITE" id="PS50056"/>
    </source>
</evidence>
<dbReference type="SUPFAM" id="SSF52799">
    <property type="entry name" value="(Phosphotyrosine protein) phosphatases II"/>
    <property type="match status" value="1"/>
</dbReference>
<dbReference type="GO" id="GO:0051896">
    <property type="term" value="P:regulation of phosphatidylinositol 3-kinase/protein kinase B signal transduction"/>
    <property type="evidence" value="ECO:0007669"/>
    <property type="project" value="TreeGrafter"/>
</dbReference>
<name>A0AAN9UZS4_9PEZI</name>
<evidence type="ECO:0000313" key="7">
    <source>
        <dbReference type="Proteomes" id="UP001320420"/>
    </source>
</evidence>
<dbReference type="AlphaFoldDB" id="A0AAN9UZS4"/>
<keyword evidence="7" id="KW-1185">Reference proteome</keyword>
<accession>A0AAN9UZS4</accession>
<dbReference type="GO" id="GO:0005634">
    <property type="term" value="C:nucleus"/>
    <property type="evidence" value="ECO:0007669"/>
    <property type="project" value="TreeGrafter"/>
</dbReference>
<feature type="compositionally biased region" description="Basic and acidic residues" evidence="3">
    <location>
        <begin position="684"/>
        <end position="700"/>
    </location>
</feature>
<comment type="caution">
    <text evidence="6">The sequence shown here is derived from an EMBL/GenBank/DDBJ whole genome shotgun (WGS) entry which is preliminary data.</text>
</comment>
<feature type="region of interest" description="Disordered" evidence="3">
    <location>
        <begin position="622"/>
        <end position="732"/>
    </location>
</feature>
<feature type="domain" description="Tyrosine specific protein phosphatases" evidence="4">
    <location>
        <begin position="168"/>
        <end position="226"/>
    </location>
</feature>
<feature type="domain" description="Phosphatase tensin-type" evidence="5">
    <location>
        <begin position="12"/>
        <end position="254"/>
    </location>
</feature>
<dbReference type="GO" id="GO:0005829">
    <property type="term" value="C:cytosol"/>
    <property type="evidence" value="ECO:0007669"/>
    <property type="project" value="TreeGrafter"/>
</dbReference>
<sequence>MASLLRQIVAGPRARHPEAGLDLCYVTDNIIVTSGPSQTYPQRAYRNPLDRVVAFLDSKHGANWAIWEFRAEGTGYPDELVYNRVQHYPWPDHHPPPFRLIPMIVAGMRNWLNGNDLNLDLNADDGGGQNAGTGAAATAAATTEAASPLDKDHQKENANGKKNEKSKKKLAEKIVDTWKDTKKTDRVVVVHCKAGKGRSGTVACSYLIAECGWTPEQALARFTERRMRPKMGPGVSIPSQLRTIGYVERWARSGDGKAKRLYVERPVEIVEIHVWGLRNGVKLAVEGYADEGKSIQVLHTFSKRERHVVDGAPPGGAGVVDMVYDMAGYSGNSNSNGATTKNPEQEVLDESDDKHSGEAAAAADLTVHPPSRTGTPSSSKSVKSKVNKRASTIISKISRSASRSGGKSSPTTGLDTKPVTAATTMPPVPTGNGFAESPSASTSTSISTSTPLGDKIKDQLEAQNNANGHTSDTPTSPASEPGGRAVIFKPRTPIRVPTSDVNITVERRNRAPRSVGLTMVTAVAHVWFNAFFEGNGPEQGGRADPSGVFEIDWDRMDGIKGSSQKGTRAADRIAVVWRVAASDEEAGDGEGKPETTTATAKVQGELIEQPGVDSPVPQMRAADWKSAASGGASDRLQQQQNPDAERRLGLRLQSPEDSAEDVSRASSVSRNAEGAGIGVGVVDEVQRRSADAAEDARELGSVRSDVSAESEEGARSGLRAYADKLPRPGGSG</sequence>
<dbReference type="InterPro" id="IPR016130">
    <property type="entry name" value="Tyr_Pase_AS"/>
</dbReference>
<feature type="compositionally biased region" description="Basic and acidic residues" evidence="3">
    <location>
        <begin position="149"/>
        <end position="169"/>
    </location>
</feature>
<feature type="compositionally biased region" description="Low complexity" evidence="3">
    <location>
        <begin position="389"/>
        <end position="409"/>
    </location>
</feature>
<evidence type="ECO:0000256" key="3">
    <source>
        <dbReference type="SAM" id="MobiDB-lite"/>
    </source>
</evidence>
<dbReference type="InterPro" id="IPR029021">
    <property type="entry name" value="Prot-tyrosine_phosphatase-like"/>
</dbReference>
<protein>
    <recommendedName>
        <fullName evidence="1">phosphatidylinositol-3,4,5-trisphosphate 3-phosphatase</fullName>
        <ecNumber evidence="1">3.1.3.67</ecNumber>
    </recommendedName>
</protein>
<evidence type="ECO:0000256" key="1">
    <source>
        <dbReference type="ARBA" id="ARBA00013015"/>
    </source>
</evidence>
<dbReference type="GO" id="GO:0005886">
    <property type="term" value="C:plasma membrane"/>
    <property type="evidence" value="ECO:0007669"/>
    <property type="project" value="TreeGrafter"/>
</dbReference>
<keyword evidence="2" id="KW-0378">Hydrolase</keyword>
<feature type="compositionally biased region" description="Low complexity" evidence="3">
    <location>
        <begin position="437"/>
        <end position="450"/>
    </location>
</feature>
<feature type="region of interest" description="Disordered" evidence="3">
    <location>
        <begin position="333"/>
        <end position="452"/>
    </location>
</feature>
<proteinExistence type="predicted"/>
<dbReference type="CDD" id="cd14497">
    <property type="entry name" value="PTP_PTEN-like"/>
    <property type="match status" value="1"/>
</dbReference>
<dbReference type="Pfam" id="PF00782">
    <property type="entry name" value="DSPc"/>
    <property type="match status" value="1"/>
</dbReference>
<dbReference type="Gene3D" id="3.90.190.10">
    <property type="entry name" value="Protein tyrosine phosphatase superfamily"/>
    <property type="match status" value="1"/>
</dbReference>
<dbReference type="GO" id="GO:0042995">
    <property type="term" value="C:cell projection"/>
    <property type="evidence" value="ECO:0007669"/>
    <property type="project" value="TreeGrafter"/>
</dbReference>
<feature type="region of interest" description="Disordered" evidence="3">
    <location>
        <begin position="464"/>
        <end position="485"/>
    </location>
</feature>
<dbReference type="InterPro" id="IPR051281">
    <property type="entry name" value="Dual-spec_lipid-protein_phosph"/>
</dbReference>
<feature type="compositionally biased region" description="Low complexity" evidence="3">
    <location>
        <begin position="132"/>
        <end position="146"/>
    </location>
</feature>
<dbReference type="GO" id="GO:0016314">
    <property type="term" value="F:phosphatidylinositol-3,4,5-trisphosphate 3-phosphatase activity"/>
    <property type="evidence" value="ECO:0007669"/>
    <property type="project" value="UniProtKB-EC"/>
</dbReference>
<dbReference type="InterPro" id="IPR000387">
    <property type="entry name" value="Tyr_Pase_dom"/>
</dbReference>
<dbReference type="GO" id="GO:0004725">
    <property type="term" value="F:protein tyrosine phosphatase activity"/>
    <property type="evidence" value="ECO:0007669"/>
    <property type="project" value="TreeGrafter"/>
</dbReference>
<dbReference type="PANTHER" id="PTHR12305:SF81">
    <property type="entry name" value="PHOSPHATIDYLINOSITOL 3,4,5-TRISPHOSPHATE 3-PHOSPHATASE AND DUAL-SPECIFICITY PROTEIN PHOSPHATASE PTEN"/>
    <property type="match status" value="1"/>
</dbReference>
<organism evidence="6 7">
    <name type="scientific">Diatrype stigma</name>
    <dbReference type="NCBI Taxonomy" id="117547"/>
    <lineage>
        <taxon>Eukaryota</taxon>
        <taxon>Fungi</taxon>
        <taxon>Dikarya</taxon>
        <taxon>Ascomycota</taxon>
        <taxon>Pezizomycotina</taxon>
        <taxon>Sordariomycetes</taxon>
        <taxon>Xylariomycetidae</taxon>
        <taxon>Xylariales</taxon>
        <taxon>Diatrypaceae</taxon>
        <taxon>Diatrype</taxon>
    </lineage>
</organism>
<dbReference type="InterPro" id="IPR000340">
    <property type="entry name" value="Dual-sp_phosphatase_cat-dom"/>
</dbReference>
<dbReference type="Proteomes" id="UP001320420">
    <property type="component" value="Unassembled WGS sequence"/>
</dbReference>
<evidence type="ECO:0000256" key="2">
    <source>
        <dbReference type="ARBA" id="ARBA00022801"/>
    </source>
</evidence>
<dbReference type="PROSITE" id="PS51181">
    <property type="entry name" value="PPASE_TENSIN"/>
    <property type="match status" value="1"/>
</dbReference>
<dbReference type="PROSITE" id="PS50056">
    <property type="entry name" value="TYR_PHOSPHATASE_2"/>
    <property type="match status" value="1"/>
</dbReference>
<dbReference type="GO" id="GO:0046856">
    <property type="term" value="P:phosphatidylinositol dephosphorylation"/>
    <property type="evidence" value="ECO:0007669"/>
    <property type="project" value="TreeGrafter"/>
</dbReference>
<feature type="region of interest" description="Disordered" evidence="3">
    <location>
        <begin position="130"/>
        <end position="169"/>
    </location>
</feature>
<feature type="compositionally biased region" description="Polar residues" evidence="3">
    <location>
        <begin position="464"/>
        <end position="478"/>
    </location>
</feature>
<dbReference type="PANTHER" id="PTHR12305">
    <property type="entry name" value="PHOSPHATASE WITH HOMOLOGY TO TENSIN"/>
    <property type="match status" value="1"/>
</dbReference>
<dbReference type="PROSITE" id="PS00383">
    <property type="entry name" value="TYR_PHOSPHATASE_1"/>
    <property type="match status" value="1"/>
</dbReference>
<evidence type="ECO:0000313" key="6">
    <source>
        <dbReference type="EMBL" id="KAK7750863.1"/>
    </source>
</evidence>
<gene>
    <name evidence="6" type="primary">TEP1</name>
    <name evidence="6" type="ORF">SLS62_007262</name>
</gene>
<evidence type="ECO:0000259" key="5">
    <source>
        <dbReference type="PROSITE" id="PS51181"/>
    </source>
</evidence>
<dbReference type="EMBL" id="JAKJXP020000058">
    <property type="protein sequence ID" value="KAK7750863.1"/>
    <property type="molecule type" value="Genomic_DNA"/>
</dbReference>
<reference evidence="6 7" key="1">
    <citation type="submission" date="2024-02" db="EMBL/GenBank/DDBJ databases">
        <title>De novo assembly and annotation of 12 fungi associated with fruit tree decline syndrome in Ontario, Canada.</title>
        <authorList>
            <person name="Sulman M."/>
            <person name="Ellouze W."/>
            <person name="Ilyukhin E."/>
        </authorList>
    </citation>
    <scope>NUCLEOTIDE SEQUENCE [LARGE SCALE GENOMIC DNA]</scope>
    <source>
        <strain evidence="6 7">M11/M66-122</strain>
    </source>
</reference>
<dbReference type="InterPro" id="IPR029023">
    <property type="entry name" value="Tensin_phosphatase"/>
</dbReference>
<dbReference type="EC" id="3.1.3.67" evidence="1"/>
<feature type="compositionally biased region" description="Polar residues" evidence="3">
    <location>
        <begin position="333"/>
        <end position="342"/>
    </location>
</feature>